<evidence type="ECO:0000256" key="2">
    <source>
        <dbReference type="ARBA" id="ARBA00022630"/>
    </source>
</evidence>
<gene>
    <name evidence="6" type="ORF">RMCB_2090</name>
</gene>
<dbReference type="Gene3D" id="3.50.50.60">
    <property type="entry name" value="FAD/NAD(P)-binding domain"/>
    <property type="match status" value="2"/>
</dbReference>
<dbReference type="InterPro" id="IPR036188">
    <property type="entry name" value="FAD/NAD-bd_sf"/>
</dbReference>
<evidence type="ECO:0000256" key="1">
    <source>
        <dbReference type="ARBA" id="ARBA00010139"/>
    </source>
</evidence>
<keyword evidence="7" id="KW-1185">Reference proteome</keyword>
<dbReference type="PRINTS" id="PR00469">
    <property type="entry name" value="PNDRDTASEII"/>
</dbReference>
<keyword evidence="3" id="KW-0274">FAD</keyword>
<organism evidence="6 7">
    <name type="scientific">Mycolicibacterium brisbanense</name>
    <dbReference type="NCBI Taxonomy" id="146020"/>
    <lineage>
        <taxon>Bacteria</taxon>
        <taxon>Bacillati</taxon>
        <taxon>Actinomycetota</taxon>
        <taxon>Actinomycetes</taxon>
        <taxon>Mycobacteriales</taxon>
        <taxon>Mycobacteriaceae</taxon>
        <taxon>Mycolicibacterium</taxon>
    </lineage>
</organism>
<keyword evidence="4" id="KW-0560">Oxidoreductase</keyword>
<dbReference type="EMBL" id="BCSX01000021">
    <property type="protein sequence ID" value="GAS87994.1"/>
    <property type="molecule type" value="Genomic_DNA"/>
</dbReference>
<dbReference type="PANTHER" id="PTHR42877">
    <property type="entry name" value="L-ORNITHINE N(5)-MONOOXYGENASE-RELATED"/>
    <property type="match status" value="1"/>
</dbReference>
<dbReference type="InterPro" id="IPR051209">
    <property type="entry name" value="FAD-bind_Monooxygenase_sf"/>
</dbReference>
<dbReference type="Pfam" id="PF00743">
    <property type="entry name" value="FMO-like"/>
    <property type="match status" value="1"/>
</dbReference>
<evidence type="ECO:0000256" key="3">
    <source>
        <dbReference type="ARBA" id="ARBA00022827"/>
    </source>
</evidence>
<dbReference type="InterPro" id="IPR020946">
    <property type="entry name" value="Flavin_mOase-like"/>
</dbReference>
<reference evidence="7" key="1">
    <citation type="journal article" date="2016" name="Genome Announc.">
        <title>Draft Genome Sequences of Five Rapidly Growing Mycobacterium Species, M. thermoresistibile, M. fortuitum subsp. acetamidolyticum, M. canariasense, M. brisbanense, and M. novocastrense.</title>
        <authorList>
            <person name="Katahira K."/>
            <person name="Ogura Y."/>
            <person name="Gotoh Y."/>
            <person name="Hayashi T."/>
        </authorList>
    </citation>
    <scope>NUCLEOTIDE SEQUENCE [LARGE SCALE GENOMIC DNA]</scope>
    <source>
        <strain evidence="7">JCM15654</strain>
    </source>
</reference>
<keyword evidence="2" id="KW-0285">Flavoprotein</keyword>
<dbReference type="Proteomes" id="UP000069620">
    <property type="component" value="Unassembled WGS sequence"/>
</dbReference>
<keyword evidence="5" id="KW-1133">Transmembrane helix</keyword>
<sequence>MTRDRQAARRKPSVAIVGAGMSGMCMAIKLRQAGITDVTLYEKASEVGGTWRDNTYPGLTCDVASRFYQYSFAPNPQWSHFFSPGAEIQAYFSQVADGYRLRERIRFDTDVVEATFSDGTWRIRTAAGDEQVVDFLISATGLLREPRHPNIKGLDAFGGHVMHSARWDHRVETTGKRVAVIGTGSTGVQIVCGLAPTVQKLQLFQRSAQWVVPFPNRPYAKVNEPVRRRLPILDRLAYHTYRALYELLLRATVQAGWQRSLLSRACRANLRTIRDPDLRRELTPDYEPMCRRLILSGGFYRAMQRDNVDLVTEAIDHVEPRGIVTADGVLHEADVIALATGFDAHAYMRPMCLTGLGGVTLGEAWVDGPRAHLGVAIPEFPNFFMLMGPHSPVGNYSLIAVAEAQADHILGWIDRWRNGQFESVAPTWDATDALYVEMREAMPGTVWTTGCTSWYLGTDGLPELWPWTPARYRSRLGARPVLDDYAFSGAGERVRR</sequence>
<dbReference type="PRINTS" id="PR00368">
    <property type="entry name" value="FADPNR"/>
</dbReference>
<dbReference type="GO" id="GO:0004499">
    <property type="term" value="F:N,N-dimethylaniline monooxygenase activity"/>
    <property type="evidence" value="ECO:0007669"/>
    <property type="project" value="InterPro"/>
</dbReference>
<comment type="similarity">
    <text evidence="1">Belongs to the FAD-binding monooxygenase family.</text>
</comment>
<accession>A0A117I566</accession>
<dbReference type="SUPFAM" id="SSF51905">
    <property type="entry name" value="FAD/NAD(P)-binding domain"/>
    <property type="match status" value="1"/>
</dbReference>
<reference evidence="7" key="2">
    <citation type="submission" date="2016-02" db="EMBL/GenBank/DDBJ databases">
        <title>Draft genome sequence of five rapidly growing Mycobacterium species.</title>
        <authorList>
            <person name="Katahira K."/>
            <person name="Gotou Y."/>
            <person name="Iida K."/>
            <person name="Ogura Y."/>
            <person name="Hayashi T."/>
        </authorList>
    </citation>
    <scope>NUCLEOTIDE SEQUENCE [LARGE SCALE GENOMIC DNA]</scope>
    <source>
        <strain evidence="7">JCM15654</strain>
    </source>
</reference>
<evidence type="ECO:0000256" key="4">
    <source>
        <dbReference type="ARBA" id="ARBA00023002"/>
    </source>
</evidence>
<feature type="transmembrane region" description="Helical" evidence="5">
    <location>
        <begin position="12"/>
        <end position="30"/>
    </location>
</feature>
<evidence type="ECO:0000313" key="7">
    <source>
        <dbReference type="Proteomes" id="UP000069620"/>
    </source>
</evidence>
<dbReference type="GO" id="GO:0050660">
    <property type="term" value="F:flavin adenine dinucleotide binding"/>
    <property type="evidence" value="ECO:0007669"/>
    <property type="project" value="InterPro"/>
</dbReference>
<dbReference type="STRING" id="146020.RMCB_2090"/>
<dbReference type="GO" id="GO:0050661">
    <property type="term" value="F:NADP binding"/>
    <property type="evidence" value="ECO:0007669"/>
    <property type="project" value="InterPro"/>
</dbReference>
<keyword evidence="6" id="KW-0503">Monooxygenase</keyword>
<dbReference type="AlphaFoldDB" id="A0A117I566"/>
<proteinExistence type="inferred from homology"/>
<evidence type="ECO:0000313" key="6">
    <source>
        <dbReference type="EMBL" id="GAS87994.1"/>
    </source>
</evidence>
<comment type="caution">
    <text evidence="6">The sequence shown here is derived from an EMBL/GenBank/DDBJ whole genome shotgun (WGS) entry which is preliminary data.</text>
</comment>
<keyword evidence="5" id="KW-0472">Membrane</keyword>
<keyword evidence="5" id="KW-0812">Transmembrane</keyword>
<protein>
    <submittedName>
        <fullName evidence="6">Monooxygenase</fullName>
    </submittedName>
</protein>
<evidence type="ECO:0000256" key="5">
    <source>
        <dbReference type="SAM" id="Phobius"/>
    </source>
</evidence>
<dbReference type="PANTHER" id="PTHR42877:SF4">
    <property type="entry name" value="FAD_NAD(P)-BINDING DOMAIN-CONTAINING PROTEIN-RELATED"/>
    <property type="match status" value="1"/>
</dbReference>
<name>A0A117I566_9MYCO</name>